<evidence type="ECO:0000256" key="1">
    <source>
        <dbReference type="SAM" id="Phobius"/>
    </source>
</evidence>
<dbReference type="HOGENOM" id="CLU_2991581_0_0_6"/>
<sequence>MIRKLKNWLLQQDIKSFGKEVLKSVVIFCYIIAAGYFFGVGMSHSYSPITISVETTE</sequence>
<dbReference type="AlphaFoldDB" id="C0N319"/>
<organism evidence="3 4">
    <name type="scientific">Methylophaga thiooxydans DMS010</name>
    <dbReference type="NCBI Taxonomy" id="637616"/>
    <lineage>
        <taxon>Bacteria</taxon>
        <taxon>Pseudomonadati</taxon>
        <taxon>Pseudomonadota</taxon>
        <taxon>Gammaproteobacteria</taxon>
        <taxon>Thiotrichales</taxon>
        <taxon>Piscirickettsiaceae</taxon>
        <taxon>Methylophaga</taxon>
    </lineage>
</organism>
<gene>
    <name evidence="2" type="ORF">MDMS009_1196</name>
    <name evidence="3" type="ORF">MDMS009_574</name>
</gene>
<evidence type="ECO:0000313" key="3">
    <source>
        <dbReference type="EMBL" id="EEF80847.1"/>
    </source>
</evidence>
<reference evidence="3 4" key="2">
    <citation type="journal article" date="2011" name="J. Bacteriol.">
        <title>Draft genome sequence of the chemolithoheterotrophic, halophilic methylotroph Methylophaga thiooxydans DMS010.</title>
        <authorList>
            <person name="Boden R."/>
            <person name="Ferriera S."/>
            <person name="Johnson J."/>
            <person name="Kelly D.P."/>
            <person name="Murrell J.C."/>
            <person name="Schafer H."/>
        </authorList>
    </citation>
    <scope>NUCLEOTIDE SEQUENCE [LARGE SCALE GENOMIC DNA]</scope>
    <source>
        <strain evidence="3 4">DMS010</strain>
    </source>
</reference>
<feature type="transmembrane region" description="Helical" evidence="1">
    <location>
        <begin position="21"/>
        <end position="39"/>
    </location>
</feature>
<name>C0N319_9GAMM</name>
<dbReference type="Proteomes" id="UP000004679">
    <property type="component" value="Unassembled WGS sequence"/>
</dbReference>
<proteinExistence type="predicted"/>
<keyword evidence="4" id="KW-1185">Reference proteome</keyword>
<protein>
    <submittedName>
        <fullName evidence="3">Uncharacterized protein</fullName>
    </submittedName>
</protein>
<keyword evidence="1" id="KW-0812">Transmembrane</keyword>
<evidence type="ECO:0000313" key="4">
    <source>
        <dbReference type="Proteomes" id="UP000004679"/>
    </source>
</evidence>
<evidence type="ECO:0000313" key="2">
    <source>
        <dbReference type="EMBL" id="EEF80300.1"/>
    </source>
</evidence>
<accession>C0N319</accession>
<keyword evidence="1" id="KW-0472">Membrane</keyword>
<dbReference type="EMBL" id="GG657888">
    <property type="protein sequence ID" value="EEF80847.1"/>
    <property type="molecule type" value="Genomic_DNA"/>
</dbReference>
<dbReference type="EMBL" id="GG657895">
    <property type="protein sequence ID" value="EEF80300.1"/>
    <property type="molecule type" value="Genomic_DNA"/>
</dbReference>
<reference evidence="3" key="1">
    <citation type="submission" date="2008-01" db="EMBL/GenBank/DDBJ databases">
        <authorList>
            <person name="Schaefer H."/>
            <person name="Ferriera S."/>
            <person name="Johnson J."/>
            <person name="Kravitz S."/>
            <person name="Beeson K."/>
            <person name="Sutton G."/>
            <person name="Rogers Y.-H."/>
            <person name="Friedman R."/>
            <person name="Frazier M."/>
            <person name="Venter J.C."/>
        </authorList>
    </citation>
    <scope>NUCLEOTIDE SEQUENCE</scope>
    <source>
        <strain evidence="3">DMS010</strain>
    </source>
</reference>
<dbReference type="RefSeq" id="WP_008290347.1">
    <property type="nucleotide sequence ID" value="NZ_GG657884.1"/>
</dbReference>
<keyword evidence="1" id="KW-1133">Transmembrane helix</keyword>